<protein>
    <submittedName>
        <fullName evidence="2">Uncharacterized protein</fullName>
    </submittedName>
</protein>
<keyword evidence="3" id="KW-1185">Reference proteome</keyword>
<dbReference type="Gramene" id="Psat04G0556200-T1">
    <property type="protein sequence ID" value="KAI5422146.1"/>
    <property type="gene ID" value="KIW84_045562"/>
</dbReference>
<feature type="chain" id="PRO_5039105694" evidence="1">
    <location>
        <begin position="24"/>
        <end position="161"/>
    </location>
</feature>
<proteinExistence type="predicted"/>
<evidence type="ECO:0000256" key="1">
    <source>
        <dbReference type="SAM" id="SignalP"/>
    </source>
</evidence>
<sequence length="161" mass="18799">MTIILNSTRIVLLVSGNMLLSNGEDQTQLLPSETETQVSNSDLVEGLLPVSKVYTDVAVVPEKQNNEIQHLISNLQREVEELRLKQRVVDGKRRQALSKILDIKGFDRIFRKRREEIMNLYQLNQREFELSLVGQGKSMRLIRFFIKIQLKKVFLLKWSQF</sequence>
<evidence type="ECO:0000313" key="2">
    <source>
        <dbReference type="EMBL" id="KAI5422146.1"/>
    </source>
</evidence>
<name>A0A9D4XP32_PEA</name>
<dbReference type="EMBL" id="JAMSHJ010000004">
    <property type="protein sequence ID" value="KAI5422146.1"/>
    <property type="molecule type" value="Genomic_DNA"/>
</dbReference>
<gene>
    <name evidence="2" type="ORF">KIW84_045562</name>
</gene>
<accession>A0A9D4XP32</accession>
<evidence type="ECO:0000313" key="3">
    <source>
        <dbReference type="Proteomes" id="UP001058974"/>
    </source>
</evidence>
<dbReference type="AlphaFoldDB" id="A0A9D4XP32"/>
<dbReference type="Proteomes" id="UP001058974">
    <property type="component" value="Chromosome 4"/>
</dbReference>
<comment type="caution">
    <text evidence="2">The sequence shown here is derived from an EMBL/GenBank/DDBJ whole genome shotgun (WGS) entry which is preliminary data.</text>
</comment>
<reference evidence="2 3" key="1">
    <citation type="journal article" date="2022" name="Nat. Genet.">
        <title>Improved pea reference genome and pan-genome highlight genomic features and evolutionary characteristics.</title>
        <authorList>
            <person name="Yang T."/>
            <person name="Liu R."/>
            <person name="Luo Y."/>
            <person name="Hu S."/>
            <person name="Wang D."/>
            <person name="Wang C."/>
            <person name="Pandey M.K."/>
            <person name="Ge S."/>
            <person name="Xu Q."/>
            <person name="Li N."/>
            <person name="Li G."/>
            <person name="Huang Y."/>
            <person name="Saxena R.K."/>
            <person name="Ji Y."/>
            <person name="Li M."/>
            <person name="Yan X."/>
            <person name="He Y."/>
            <person name="Liu Y."/>
            <person name="Wang X."/>
            <person name="Xiang C."/>
            <person name="Varshney R.K."/>
            <person name="Ding H."/>
            <person name="Gao S."/>
            <person name="Zong X."/>
        </authorList>
    </citation>
    <scope>NUCLEOTIDE SEQUENCE [LARGE SCALE GENOMIC DNA]</scope>
    <source>
        <strain evidence="2 3">cv. Zhongwan 6</strain>
    </source>
</reference>
<feature type="signal peptide" evidence="1">
    <location>
        <begin position="1"/>
        <end position="23"/>
    </location>
</feature>
<keyword evidence="1" id="KW-0732">Signal</keyword>
<organism evidence="2 3">
    <name type="scientific">Pisum sativum</name>
    <name type="common">Garden pea</name>
    <name type="synonym">Lathyrus oleraceus</name>
    <dbReference type="NCBI Taxonomy" id="3888"/>
    <lineage>
        <taxon>Eukaryota</taxon>
        <taxon>Viridiplantae</taxon>
        <taxon>Streptophyta</taxon>
        <taxon>Embryophyta</taxon>
        <taxon>Tracheophyta</taxon>
        <taxon>Spermatophyta</taxon>
        <taxon>Magnoliopsida</taxon>
        <taxon>eudicotyledons</taxon>
        <taxon>Gunneridae</taxon>
        <taxon>Pentapetalae</taxon>
        <taxon>rosids</taxon>
        <taxon>fabids</taxon>
        <taxon>Fabales</taxon>
        <taxon>Fabaceae</taxon>
        <taxon>Papilionoideae</taxon>
        <taxon>50 kb inversion clade</taxon>
        <taxon>NPAAA clade</taxon>
        <taxon>Hologalegina</taxon>
        <taxon>IRL clade</taxon>
        <taxon>Fabeae</taxon>
        <taxon>Lathyrus</taxon>
    </lineage>
</organism>